<feature type="transmembrane region" description="Helical" evidence="2">
    <location>
        <begin position="1114"/>
        <end position="1138"/>
    </location>
</feature>
<evidence type="ECO:0000256" key="2">
    <source>
        <dbReference type="SAM" id="Phobius"/>
    </source>
</evidence>
<feature type="region of interest" description="Disordered" evidence="1">
    <location>
        <begin position="28"/>
        <end position="47"/>
    </location>
</feature>
<accession>A0A9W7BHG0</accession>
<proteinExistence type="predicted"/>
<feature type="region of interest" description="Disordered" evidence="1">
    <location>
        <begin position="3409"/>
        <end position="3436"/>
    </location>
</feature>
<keyword evidence="5" id="KW-1185">Reference proteome</keyword>
<organism evidence="4 5">
    <name type="scientific">Triparma verrucosa</name>
    <dbReference type="NCBI Taxonomy" id="1606542"/>
    <lineage>
        <taxon>Eukaryota</taxon>
        <taxon>Sar</taxon>
        <taxon>Stramenopiles</taxon>
        <taxon>Ochrophyta</taxon>
        <taxon>Bolidophyceae</taxon>
        <taxon>Parmales</taxon>
        <taxon>Triparmaceae</taxon>
        <taxon>Triparma</taxon>
    </lineage>
</organism>
<feature type="compositionally biased region" description="Basic and acidic residues" evidence="1">
    <location>
        <begin position="2627"/>
        <end position="2637"/>
    </location>
</feature>
<feature type="transmembrane region" description="Helical" evidence="2">
    <location>
        <begin position="80"/>
        <end position="99"/>
    </location>
</feature>
<keyword evidence="2" id="KW-0472">Membrane</keyword>
<feature type="domain" description="EF-hand" evidence="3">
    <location>
        <begin position="3476"/>
        <end position="3511"/>
    </location>
</feature>
<dbReference type="SUPFAM" id="SSF47473">
    <property type="entry name" value="EF-hand"/>
    <property type="match status" value="1"/>
</dbReference>
<feature type="region of interest" description="Disordered" evidence="1">
    <location>
        <begin position="2592"/>
        <end position="2676"/>
    </location>
</feature>
<dbReference type="InterPro" id="IPR011992">
    <property type="entry name" value="EF-hand-dom_pair"/>
</dbReference>
<evidence type="ECO:0000313" key="4">
    <source>
        <dbReference type="EMBL" id="GMH90531.1"/>
    </source>
</evidence>
<gene>
    <name evidence="4" type="ORF">TrVE_jg4182</name>
</gene>
<dbReference type="EMBL" id="BRXX01000106">
    <property type="protein sequence ID" value="GMH90531.1"/>
    <property type="molecule type" value="Genomic_DNA"/>
</dbReference>
<reference evidence="5" key="1">
    <citation type="journal article" date="2023" name="Commun. Biol.">
        <title>Genome analysis of Parmales, the sister group of diatoms, reveals the evolutionary specialization of diatoms from phago-mixotrophs to photoautotrophs.</title>
        <authorList>
            <person name="Ban H."/>
            <person name="Sato S."/>
            <person name="Yoshikawa S."/>
            <person name="Yamada K."/>
            <person name="Nakamura Y."/>
            <person name="Ichinomiya M."/>
            <person name="Sato N."/>
            <person name="Blanc-Mathieu R."/>
            <person name="Endo H."/>
            <person name="Kuwata A."/>
            <person name="Ogata H."/>
        </authorList>
    </citation>
    <scope>NUCLEOTIDE SEQUENCE [LARGE SCALE GENOMIC DNA]</scope>
    <source>
        <strain evidence="5">NIES 3699</strain>
    </source>
</reference>
<feature type="compositionally biased region" description="Basic residues" evidence="1">
    <location>
        <begin position="2595"/>
        <end position="2606"/>
    </location>
</feature>
<evidence type="ECO:0000259" key="3">
    <source>
        <dbReference type="PROSITE" id="PS50222"/>
    </source>
</evidence>
<feature type="region of interest" description="Disordered" evidence="1">
    <location>
        <begin position="3598"/>
        <end position="3624"/>
    </location>
</feature>
<feature type="compositionally biased region" description="Gly residues" evidence="1">
    <location>
        <begin position="2646"/>
        <end position="2661"/>
    </location>
</feature>
<feature type="region of interest" description="Disordered" evidence="1">
    <location>
        <begin position="1745"/>
        <end position="1773"/>
    </location>
</feature>
<feature type="transmembrane region" description="Helical" evidence="2">
    <location>
        <begin position="981"/>
        <end position="1003"/>
    </location>
</feature>
<evidence type="ECO:0000313" key="5">
    <source>
        <dbReference type="Proteomes" id="UP001165160"/>
    </source>
</evidence>
<keyword evidence="2" id="KW-1133">Transmembrane helix</keyword>
<feature type="compositionally biased region" description="Low complexity" evidence="1">
    <location>
        <begin position="2607"/>
        <end position="2626"/>
    </location>
</feature>
<dbReference type="PROSITE" id="PS50222">
    <property type="entry name" value="EF_HAND_2"/>
    <property type="match status" value="1"/>
</dbReference>
<feature type="compositionally biased region" description="Acidic residues" evidence="1">
    <location>
        <begin position="3605"/>
        <end position="3624"/>
    </location>
</feature>
<dbReference type="Gene3D" id="1.10.238.10">
    <property type="entry name" value="EF-hand"/>
    <property type="match status" value="1"/>
</dbReference>
<comment type="caution">
    <text evidence="4">The sequence shown here is derived from an EMBL/GenBank/DDBJ whole genome shotgun (WGS) entry which is preliminary data.</text>
</comment>
<feature type="compositionally biased region" description="Low complexity" evidence="1">
    <location>
        <begin position="1754"/>
        <end position="1773"/>
    </location>
</feature>
<dbReference type="Proteomes" id="UP001165160">
    <property type="component" value="Unassembled WGS sequence"/>
</dbReference>
<protein>
    <recommendedName>
        <fullName evidence="3">EF-hand domain-containing protein</fullName>
    </recommendedName>
</protein>
<feature type="transmembrane region" description="Helical" evidence="2">
    <location>
        <begin position="638"/>
        <end position="663"/>
    </location>
</feature>
<keyword evidence="2" id="KW-0812">Transmembrane</keyword>
<sequence>MPAKIDPNPPQEDGNSDVANLDDLKAFDEVDGDGPSTAPENPKRRASVQEMRMEKAAKSKKKVMSPGLKKARFASKMRKLFRILVLLGYFSLSLLYLQYMEYTNTNKSTENILSLSDPIMIQARDCEVVFAHNPGLDLTVDLQMGAEEDAFYEIAGNNITVMPSPTSGLDCVLTVNVPENQILPSLTLEGWRSVKTVGDVQCSFPFTVTGLDTNLTFYDCAYRVGSEEGGVGNGTLSDGYGPKSPWCAMVPTLGIDDMEAEDADELLDFCEAQDQLPLISISTNDDVALDFGAYNSLTVFGSAMNVNLGGVSAANVDISLSEGMIQMEHLNVLYDSQFTTLDGDVTIVTTGVPAAFVNYTVGLADYCISARNMTILASSSANTTDPANDDVRRRWLEELEEEEEEAVEDVGNSTEEEDFIDPFAPAYQSTGSVKICYDDMYCDSYSNPTFKVNAPWGAMYVTQATSISTIDKAKNYNLAKGKSMNTAHFNGEGTFYLKALRTWLEEDPDSDGFVTINSYGPGQGVGKWLFSTNVAYHFFDPWMLDVVSGGLLVPVRTDVRVRSIPSQCPYRSGWESDMSRSIFDLGGVSDALHRTIETVTSDSVVLNAIDTGDGLKTKFTFVSPTNVKKNFMKLTDSIASVMALIMSLILSFILGYVALGIFIEKGREAQKGFMVFLEAMGRYKKAVILRESGQLSTFNIKIDNLKAAYEESVKQKAGGDDAGGEEEEEEGQLEEKVSIKQKIIDWFMPNPKTTPAATPYEVIENLAEGRARLKINSLKLFLKKVSVPRPPSAPRMPAIDIDEFIEKYEYFCFHNKYMVFDVPSSDKIFIKAGFSQEATSGTHTDVFTRVRFKTPRENEADRQNGNAQILPRIGENSLQAFIRVRCIVTGLDNDFITTKMFNMKYDNYVRASAIDTPVPITKRAMLTTCNCPFERKTLCRIISEDNANLIDFSLIKEPPSDKIPEMTVEDVFEPGWWKSDIMAVFGHAIVPVIVIIPLMYATFRCEAAKSSSSNREWTGMYDLQHAPWRFMQRDRYNLETMNFAFVIFGLVISGLCLMELFCHYAQMDFRPQLRNRPRNPFAYMKGYKWLPVEFWVQGKSLYSKLFRYFLQRSIVNLVKFFVFLHFAYIALMFTWGILGAVLNPNKFLCFAAAAGTLLAFVGTQYKMVQKIMAIAKGSTGEGLNSQLEGSIKAALANCTVGKFASVLGGLSGSEAKTAQAAREAVEDQADGLLAEHGFSEDIDLDDIFGDEVGESVKSELSLSTPWATTVLAVAERNEEKKKACAAELTEIQGIDFDPRVSEALIEIAHNDEDIRKAAAKHLFVCVWEALQERSEVGQMPNPDLILAILELTRGEALRFAELFGVDDPNLPAFQILIANQMNDESLKLGSIVKILDFFQRGLKQDADIDEALEAMIHLVEGKELMVQDWHEDGLFIRDYEILATLLGMPSVGAENVDREMPAIWGNGCSITKNLNRSFLLRYMAVLVQQRSSLLLHTSGEMSNFLNHQVFSNSNGLGKIAVHHVRALKAICVGTDINTTAFAIECGIDVALANSVAYLLSEDQKRDQTTGEVKKKKASMMGLLQAMTPSSQVGWMAERARSNRTPKLMLGVISIAMRKTEGLEIDESIETMISDYAVLHFGGEEARASLYSKTTTIQNLIKFFTANTSAKMKKAAMELVDPETKTPLIDPEMVELAVLGAGFEEEIDMERVADSVTGIFAGETCPTGALEGKKWLQNMVKQAKIPEDGDRLPDDASTAIADDTSSTASSSVASSTNTNVLGRNILAGGEASISSKIYIANRLAEFIERKDAVAIGAPRSSKIGSADLLKKKDAKKNEIIGFASGMLEIKNKMPVPLVEMVLRKSLPRMNITEALMSSVMSILVLPWCSSMKESAWKDAVTEASELLNMDAEVLKASLSAMLPSKETDIDDDSGPATAEDDIASFLSESGASSSQISGSVLFCSKWEVARKESLAALSNLSDFSAEMKIPAFWPLMLATNNAPSAGNSIMGHLKNFLQKDLNMSEDLVGILEAFTARDHSSVAKLKTEYGWNGIEKGIKLFGASDEMLTTIKLGAKELSNDEENYSDSAGIAALIAFASRFDKRFDFIFRGEGDDGRQKWVCHFPAKGEVQLGDSTITPAQILANQCCIPQGYVEALMAIGPMGVKREDLRSAIVSMVGEQGLEGNKDRFIQPTGLNIEEVYARGFLSIASGATGSVEDIAGACGFDIDLAEGLVRVTGCRAADSDMCNYKTLCTDPGFEAMTKWMGLDRDISAAVVALVKQDKSNLAEMAKVLGLGMPTTILKALAVVSEVSTMNLSKDYVNGYEMIKACIAPLAKIYGVTHRKAAIVSAFIIRVAQGDMSPIVELAPTLGIGRTSIPFVAAISMLASPKPLITEEGFESAWLAKRHLCTAARLLSKDLRCDESWLAFLLDAGRGLSRGLEPISILFGAALGCELDLEGTFIIVCYLIKHYPKYKKKSKFKWKEARREAECLGALREETIVQANLLSVLAERVGCERELAHFFMAISFSGHAMKTLPKVVDRYYTYNVTANPKEVVSRNLHVLVSMAHGDEDSLRLWGRDCNLLKKLGFDVAPEKKKKRKKRKGRSKSPAPTKSKSKLPSLAPISPRGKESKAKVEGGEPPTNAESGGGDGDGGSDGGGGVTFDALSSPKASEAEMQTPLSVHSPIIFFVRLGHKNANAFDVKAEGSEETDPTIAETSINDKIMIPKAVFNLLNHNWNALTKKPKLPQRSIITEFMMHLCTDDGMGRALVALATRGVSCKENISVMNSVRADTASKYFEHARPFYGVRPRELMEHIVKVTKRIGGSGGVYARTFMAGASEAPFFIEEAVSAACNKLGVGDVDIVVCMMKAQKGDLDSLSSLALKCCAITDNVIEMQNVQKSCINALKYISNTSKCGWSEGFREIAVLQGELFGSGEDSLQVATDETSFVRPEMVTEFEYSVSSKIDDRVFQIMGVLHVGRNVLTQVKDILARVTASFNLSEGDIKTLENMISLWNKSSAVFTNATDGNSIIKGIDDAWVEKFNTPPGAISLFFASNNSILDTIASSLKTLGSQENLGLTFDSDLPKFLLQLKRDAILSLPEKQGGSSRSVSGGGPLVTVKEPMRNILWKMMVTLNGGEDNLDDEWKNFSDDERRKKMRLFMSMFTNSQEFFQPLLLEMYEDLSESFLKQYELMVTPNSVLSADDVEELTSRIVSNADPGTKEWITLMITKGSPSPVGGMLALIGNSVEEVWSSYPLYVMKESGLTPGQATILDILFKAGSLAGGGGDERENLTNIVGESVKITRPDMKSDEMNEAIGVITNFISFATSILKVVESGSSEAWLRHKSSIIVDFASALGCPVDFSRGFIGIAMNDLMSFSRMAKMFQECDPIRVCDFERVMIRLFPMKGLLDTGDSEESGPEESSDSKSGPADEGEEEEVPFTLSDAFNLMDTVGDGAGMLVFDEILELLKLYKLDDVSEQRALWFFAKVDKDNSKTLDEEQFIQFMGYLQEESKKKVLKDIGYDTPTLAGNMALKIVILLLLFAFIFFGITGFAVAGSFGACINSSLPMVTGGGGAPSGEEIKEKLEELKDKIMKKIKSKMSDAVKDDEEEGGEEGGGDEGGDDE</sequence>
<dbReference type="GO" id="GO:0005509">
    <property type="term" value="F:calcium ion binding"/>
    <property type="evidence" value="ECO:0007669"/>
    <property type="project" value="InterPro"/>
</dbReference>
<feature type="transmembrane region" description="Helical" evidence="2">
    <location>
        <begin position="3535"/>
        <end position="3558"/>
    </location>
</feature>
<feature type="compositionally biased region" description="Acidic residues" evidence="1">
    <location>
        <begin position="3412"/>
        <end position="3422"/>
    </location>
</feature>
<dbReference type="CDD" id="cd00051">
    <property type="entry name" value="EFh"/>
    <property type="match status" value="1"/>
</dbReference>
<evidence type="ECO:0000256" key="1">
    <source>
        <dbReference type="SAM" id="MobiDB-lite"/>
    </source>
</evidence>
<feature type="transmembrane region" description="Helical" evidence="2">
    <location>
        <begin position="1043"/>
        <end position="1065"/>
    </location>
</feature>
<name>A0A9W7BHG0_9STRA</name>
<dbReference type="InterPro" id="IPR002048">
    <property type="entry name" value="EF_hand_dom"/>
</dbReference>